<accession>A0ACC3D5Z4</accession>
<proteinExistence type="predicted"/>
<comment type="caution">
    <text evidence="1">The sequence shown here is derived from an EMBL/GenBank/DDBJ whole genome shotgun (WGS) entry which is preliminary data.</text>
</comment>
<organism evidence="1 2">
    <name type="scientific">Coniosporium uncinatum</name>
    <dbReference type="NCBI Taxonomy" id="93489"/>
    <lineage>
        <taxon>Eukaryota</taxon>
        <taxon>Fungi</taxon>
        <taxon>Dikarya</taxon>
        <taxon>Ascomycota</taxon>
        <taxon>Pezizomycotina</taxon>
        <taxon>Dothideomycetes</taxon>
        <taxon>Dothideomycetes incertae sedis</taxon>
        <taxon>Coniosporium</taxon>
    </lineage>
</organism>
<gene>
    <name evidence="1" type="ORF">LTS18_004734</name>
</gene>
<sequence length="519" mass="58343">MALGELRTTSLEALQNEDQRKVLDIVDKLRRAGLSSVLQRPQLVVCGDQSSGKSSVLEAITEIPFPRKENLCTWFATEIVLRRDFTSSITTKIIPDKNRPASEQENLRSFKKSIADFIDLPGLIDEATVLMGLDRNSQNSTRAFARDVLSIEICGPGRPQLTLVDLSGLIHAENKSQTAAEVELIKDLVNEYISNERTIILAVISAKNDYANQIILKNARKIDPNGKRTLGIITKPDYLREGSDNEKDWISLALNEDIYFELGWHMLKNRADDKHDSSFDERNKSELHFFSKGRYNDLPRTMVGIESLRSRLSTLLNNHLGQELPHLKKELERKLEDTVKDLKNLGDKRSTVVEQKQYLMQLSVKGHDVLKSAVSGHYENSFFGTVDTESSVDSSANLCGLRAVIQFLNLSFAENMRRYGHKHQISKKTGADENIAGLLSLPVKSPLPCGDDSDKDVDAGETANNPPAEDLGLVVPKKLNREEGLQWVLRVLQRSRGRELPGNFNPMLISQLFWEQSEP</sequence>
<reference evidence="1" key="1">
    <citation type="submission" date="2024-09" db="EMBL/GenBank/DDBJ databases">
        <title>Black Yeasts Isolated from many extreme environments.</title>
        <authorList>
            <person name="Coleine C."/>
            <person name="Stajich J.E."/>
            <person name="Selbmann L."/>
        </authorList>
    </citation>
    <scope>NUCLEOTIDE SEQUENCE</scope>
    <source>
        <strain evidence="1">CCFEE 5737</strain>
    </source>
</reference>
<dbReference type="Proteomes" id="UP001186974">
    <property type="component" value="Unassembled WGS sequence"/>
</dbReference>
<protein>
    <submittedName>
        <fullName evidence="1">Uncharacterized protein</fullName>
    </submittedName>
</protein>
<keyword evidence="2" id="KW-1185">Reference proteome</keyword>
<evidence type="ECO:0000313" key="2">
    <source>
        <dbReference type="Proteomes" id="UP001186974"/>
    </source>
</evidence>
<name>A0ACC3D5Z4_9PEZI</name>
<evidence type="ECO:0000313" key="1">
    <source>
        <dbReference type="EMBL" id="KAK3062148.1"/>
    </source>
</evidence>
<dbReference type="EMBL" id="JAWDJW010007446">
    <property type="protein sequence ID" value="KAK3062148.1"/>
    <property type="molecule type" value="Genomic_DNA"/>
</dbReference>